<dbReference type="PANTHER" id="PTHR24421">
    <property type="entry name" value="NITRATE/NITRITE SENSOR PROTEIN NARX-RELATED"/>
    <property type="match status" value="1"/>
</dbReference>
<dbReference type="PANTHER" id="PTHR24421:SF10">
    <property type="entry name" value="NITRATE_NITRITE SENSOR PROTEIN NARQ"/>
    <property type="match status" value="1"/>
</dbReference>
<reference evidence="13" key="1">
    <citation type="journal article" date="2019" name="Int. J. Syst. Evol. Microbiol.">
        <title>The Global Catalogue of Microorganisms (GCM) 10K type strain sequencing project: providing services to taxonomists for standard genome sequencing and annotation.</title>
        <authorList>
            <consortium name="The Broad Institute Genomics Platform"/>
            <consortium name="The Broad Institute Genome Sequencing Center for Infectious Disease"/>
            <person name="Wu L."/>
            <person name="Ma J."/>
        </authorList>
    </citation>
    <scope>NUCLEOTIDE SEQUENCE [LARGE SCALE GENOMIC DNA]</scope>
    <source>
        <strain evidence="13">CGMCC 1.15399</strain>
    </source>
</reference>
<comment type="catalytic activity">
    <reaction evidence="1">
        <text>ATP + protein L-histidine = ADP + protein N-phospho-L-histidine.</text>
        <dbReference type="EC" id="2.7.13.3"/>
    </reaction>
</comment>
<dbReference type="GO" id="GO:0016301">
    <property type="term" value="F:kinase activity"/>
    <property type="evidence" value="ECO:0007669"/>
    <property type="project" value="UniProtKB-KW"/>
</dbReference>
<evidence type="ECO:0000256" key="6">
    <source>
        <dbReference type="ARBA" id="ARBA00022777"/>
    </source>
</evidence>
<comment type="caution">
    <text evidence="12">The sequence shown here is derived from an EMBL/GenBank/DDBJ whole genome shotgun (WGS) entry which is preliminary data.</text>
</comment>
<dbReference type="Pfam" id="PF23539">
    <property type="entry name" value="DUF7134"/>
    <property type="match status" value="1"/>
</dbReference>
<keyword evidence="8" id="KW-0902">Two-component regulatory system</keyword>
<feature type="coiled-coil region" evidence="9">
    <location>
        <begin position="151"/>
        <end position="178"/>
    </location>
</feature>
<feature type="transmembrane region" description="Helical" evidence="10">
    <location>
        <begin position="6"/>
        <end position="27"/>
    </location>
</feature>
<dbReference type="Pfam" id="PF02518">
    <property type="entry name" value="HATPase_c"/>
    <property type="match status" value="1"/>
</dbReference>
<dbReference type="InterPro" id="IPR055558">
    <property type="entry name" value="DUF7134"/>
</dbReference>
<evidence type="ECO:0000256" key="9">
    <source>
        <dbReference type="SAM" id="Coils"/>
    </source>
</evidence>
<feature type="transmembrane region" description="Helical" evidence="10">
    <location>
        <begin position="102"/>
        <end position="119"/>
    </location>
</feature>
<keyword evidence="10" id="KW-1133">Transmembrane helix</keyword>
<keyword evidence="5" id="KW-0547">Nucleotide-binding</keyword>
<name>A0ABW4GL77_9ACTN</name>
<keyword evidence="10" id="KW-0812">Transmembrane</keyword>
<feature type="transmembrane region" description="Helical" evidence="10">
    <location>
        <begin position="77"/>
        <end position="95"/>
    </location>
</feature>
<keyword evidence="13" id="KW-1185">Reference proteome</keyword>
<evidence type="ECO:0000256" key="5">
    <source>
        <dbReference type="ARBA" id="ARBA00022741"/>
    </source>
</evidence>
<dbReference type="Proteomes" id="UP001597097">
    <property type="component" value="Unassembled WGS sequence"/>
</dbReference>
<keyword evidence="3" id="KW-0597">Phosphoprotein</keyword>
<evidence type="ECO:0000256" key="4">
    <source>
        <dbReference type="ARBA" id="ARBA00022679"/>
    </source>
</evidence>
<keyword evidence="10" id="KW-0472">Membrane</keyword>
<gene>
    <name evidence="12" type="ORF">ACFSJ0_38580</name>
</gene>
<dbReference type="InterPro" id="IPR011712">
    <property type="entry name" value="Sig_transdc_His_kin_sub3_dim/P"/>
</dbReference>
<evidence type="ECO:0000256" key="7">
    <source>
        <dbReference type="ARBA" id="ARBA00022840"/>
    </source>
</evidence>
<evidence type="ECO:0000313" key="12">
    <source>
        <dbReference type="EMBL" id="MFD1543011.1"/>
    </source>
</evidence>
<dbReference type="Pfam" id="PF07730">
    <property type="entry name" value="HisKA_3"/>
    <property type="match status" value="1"/>
</dbReference>
<protein>
    <recommendedName>
        <fullName evidence="2">histidine kinase</fullName>
        <ecNumber evidence="2">2.7.13.3</ecNumber>
    </recommendedName>
</protein>
<keyword evidence="6 12" id="KW-0418">Kinase</keyword>
<evidence type="ECO:0000256" key="2">
    <source>
        <dbReference type="ARBA" id="ARBA00012438"/>
    </source>
</evidence>
<dbReference type="SMART" id="SM00387">
    <property type="entry name" value="HATPase_c"/>
    <property type="match status" value="1"/>
</dbReference>
<feature type="transmembrane region" description="Helical" evidence="10">
    <location>
        <begin position="131"/>
        <end position="148"/>
    </location>
</feature>
<dbReference type="EMBL" id="JBHUCM010000035">
    <property type="protein sequence ID" value="MFD1543011.1"/>
    <property type="molecule type" value="Genomic_DNA"/>
</dbReference>
<keyword evidence="4" id="KW-0808">Transferase</keyword>
<keyword evidence="7" id="KW-0067">ATP-binding</keyword>
<evidence type="ECO:0000256" key="10">
    <source>
        <dbReference type="SAM" id="Phobius"/>
    </source>
</evidence>
<organism evidence="12 13">
    <name type="scientific">Nonomuraea guangzhouensis</name>
    <dbReference type="NCBI Taxonomy" id="1291555"/>
    <lineage>
        <taxon>Bacteria</taxon>
        <taxon>Bacillati</taxon>
        <taxon>Actinomycetota</taxon>
        <taxon>Actinomycetes</taxon>
        <taxon>Streptosporangiales</taxon>
        <taxon>Streptosporangiaceae</taxon>
        <taxon>Nonomuraea</taxon>
    </lineage>
</organism>
<evidence type="ECO:0000256" key="1">
    <source>
        <dbReference type="ARBA" id="ARBA00000085"/>
    </source>
</evidence>
<proteinExistence type="predicted"/>
<evidence type="ECO:0000313" key="13">
    <source>
        <dbReference type="Proteomes" id="UP001597097"/>
    </source>
</evidence>
<dbReference type="InterPro" id="IPR050482">
    <property type="entry name" value="Sensor_HK_TwoCompSys"/>
</dbReference>
<dbReference type="EC" id="2.7.13.3" evidence="2"/>
<dbReference type="CDD" id="cd16917">
    <property type="entry name" value="HATPase_UhpB-NarQ-NarX-like"/>
    <property type="match status" value="1"/>
</dbReference>
<evidence type="ECO:0000259" key="11">
    <source>
        <dbReference type="SMART" id="SM00387"/>
    </source>
</evidence>
<dbReference type="RefSeq" id="WP_219528486.1">
    <property type="nucleotide sequence ID" value="NZ_JAHKRM010000004.1"/>
</dbReference>
<keyword evidence="9" id="KW-0175">Coiled coil</keyword>
<evidence type="ECO:0000256" key="3">
    <source>
        <dbReference type="ARBA" id="ARBA00022553"/>
    </source>
</evidence>
<evidence type="ECO:0000256" key="8">
    <source>
        <dbReference type="ARBA" id="ARBA00023012"/>
    </source>
</evidence>
<accession>A0ABW4GL77</accession>
<sequence>MFHDTVLAVVLAAGSVGLFLYSDSAWLEPGGLPIDGMRGADPFGAVLVALVCAPVAVRRRWPLAGLCAGLVPETLLTALGYGAGAAAVAGLVLLYSVASYRGLAMALGALLLSFLAYALGGAVTPITGRNWSEHLVVLIVLLAVWGAGRSLRLRRAYLEELKDRAARLERASAADTRAARAEERSRIARELHDVVAHHVSVMTVQAAAARRVLASDPDLAREALSAIEHTGRMAMTEMRNIVGVLRTDARAELGPQPGMQDLPALVEQMREAGLATRLSVEGDARPIPAGVDLAAYRLIQEGLTNSLRHAGPGAKAVVTVRHDPRELDVRVEDDGRGAASLSGQPGHGLVGIRERVALYGGILSIGPRPGGGFEVRARFPLKDSP</sequence>
<dbReference type="InterPro" id="IPR003594">
    <property type="entry name" value="HATPase_dom"/>
</dbReference>
<feature type="domain" description="Histidine kinase/HSP90-like ATPase" evidence="11">
    <location>
        <begin position="290"/>
        <end position="383"/>
    </location>
</feature>